<evidence type="ECO:0000256" key="1">
    <source>
        <dbReference type="SAM" id="Phobius"/>
    </source>
</evidence>
<keyword evidence="4" id="KW-1185">Reference proteome</keyword>
<keyword evidence="1" id="KW-0812">Transmembrane</keyword>
<dbReference type="SUPFAM" id="SSF54001">
    <property type="entry name" value="Cysteine proteinases"/>
    <property type="match status" value="1"/>
</dbReference>
<feature type="domain" description="Peptidase C51" evidence="2">
    <location>
        <begin position="29"/>
        <end position="149"/>
    </location>
</feature>
<protein>
    <submittedName>
        <fullName evidence="3">Peptidase C51 domain-containing protein</fullName>
    </submittedName>
</protein>
<dbReference type="Pfam" id="PF05257">
    <property type="entry name" value="CHAP"/>
    <property type="match status" value="1"/>
</dbReference>
<evidence type="ECO:0000313" key="4">
    <source>
        <dbReference type="Proteomes" id="UP001312908"/>
    </source>
</evidence>
<gene>
    <name evidence="3" type="ORF">DOFOFD_02555</name>
</gene>
<feature type="transmembrane region" description="Helical" evidence="1">
    <location>
        <begin position="21"/>
        <end position="41"/>
    </location>
</feature>
<dbReference type="PROSITE" id="PS50911">
    <property type="entry name" value="CHAP"/>
    <property type="match status" value="1"/>
</dbReference>
<proteinExistence type="predicted"/>
<keyword evidence="1" id="KW-0472">Membrane</keyword>
<dbReference type="Gene3D" id="3.90.1720.10">
    <property type="entry name" value="endopeptidase domain like (from Nostoc punctiforme)"/>
    <property type="match status" value="1"/>
</dbReference>
<sequence length="172" mass="19540">MPFSNSAISERVEASPRRLRLLPVCAMLMGMLALTSCGHPTHFSRSDFDGKLQCAPYAREKTGVALRGRASSWWTQARGRYARTQRPYKNALLVFRSTSRIPSGHISIVRKIVSSRKILVEHANWEPGAIDKNVPVIDISKRNNWSLVRVYWKPIHRMGTGRYATYGFILPN</sequence>
<accession>A0ABU7U205</accession>
<evidence type="ECO:0000259" key="2">
    <source>
        <dbReference type="PROSITE" id="PS50911"/>
    </source>
</evidence>
<evidence type="ECO:0000313" key="3">
    <source>
        <dbReference type="EMBL" id="MEE8657897.1"/>
    </source>
</evidence>
<dbReference type="InterPro" id="IPR038765">
    <property type="entry name" value="Papain-like_cys_pep_sf"/>
</dbReference>
<dbReference type="InterPro" id="IPR007921">
    <property type="entry name" value="CHAP_dom"/>
</dbReference>
<dbReference type="Proteomes" id="UP001312908">
    <property type="component" value="Unassembled WGS sequence"/>
</dbReference>
<dbReference type="EMBL" id="JAWJZY010000001">
    <property type="protein sequence ID" value="MEE8657897.1"/>
    <property type="molecule type" value="Genomic_DNA"/>
</dbReference>
<comment type="caution">
    <text evidence="3">The sequence shown here is derived from an EMBL/GenBank/DDBJ whole genome shotgun (WGS) entry which is preliminary data.</text>
</comment>
<reference evidence="3 4" key="1">
    <citation type="submission" date="2023-10" db="EMBL/GenBank/DDBJ databases">
        <title>Sorlinia euscelidii gen. nov., sp. nov., an acetic acid bacteria isolated from the gut of Euscelidius variegatus emitter.</title>
        <authorList>
            <person name="Michoud G."/>
            <person name="Marasco R."/>
            <person name="Seferji K."/>
            <person name="Gonella E."/>
            <person name="Garuglieri E."/>
            <person name="Alma A."/>
            <person name="Mapelli F."/>
            <person name="Borin S."/>
            <person name="Daffonchio D."/>
            <person name="Crotti E."/>
        </authorList>
    </citation>
    <scope>NUCLEOTIDE SEQUENCE [LARGE SCALE GENOMIC DNA]</scope>
    <source>
        <strain evidence="3 4">EV16P</strain>
    </source>
</reference>
<organism evidence="3 4">
    <name type="scientific">Sorlinia euscelidii</name>
    <dbReference type="NCBI Taxonomy" id="3081148"/>
    <lineage>
        <taxon>Bacteria</taxon>
        <taxon>Pseudomonadati</taxon>
        <taxon>Pseudomonadota</taxon>
        <taxon>Alphaproteobacteria</taxon>
        <taxon>Acetobacterales</taxon>
        <taxon>Acetobacteraceae</taxon>
        <taxon>Sorlinia</taxon>
    </lineage>
</organism>
<keyword evidence="1" id="KW-1133">Transmembrane helix</keyword>
<name>A0ABU7U205_9PROT</name>